<dbReference type="AlphaFoldDB" id="A0A1D1YZH2"/>
<dbReference type="EMBL" id="GDJX01007883">
    <property type="protein sequence ID" value="JAT60053.1"/>
    <property type="molecule type" value="Transcribed_RNA"/>
</dbReference>
<gene>
    <name evidence="2" type="primary">nifV</name>
    <name evidence="2" type="ORF">g.66074</name>
</gene>
<name>A0A1D1YZH2_9ARAE</name>
<reference evidence="2" key="1">
    <citation type="submission" date="2015-07" db="EMBL/GenBank/DDBJ databases">
        <title>Transcriptome Assembly of Anthurium amnicola.</title>
        <authorList>
            <person name="Suzuki J."/>
        </authorList>
    </citation>
    <scope>NUCLEOTIDE SEQUENCE</scope>
</reference>
<feature type="region of interest" description="Disordered" evidence="1">
    <location>
        <begin position="1"/>
        <end position="23"/>
    </location>
</feature>
<evidence type="ECO:0000313" key="2">
    <source>
        <dbReference type="EMBL" id="JAT60053.1"/>
    </source>
</evidence>
<organism evidence="2">
    <name type="scientific">Anthurium amnicola</name>
    <dbReference type="NCBI Taxonomy" id="1678845"/>
    <lineage>
        <taxon>Eukaryota</taxon>
        <taxon>Viridiplantae</taxon>
        <taxon>Streptophyta</taxon>
        <taxon>Embryophyta</taxon>
        <taxon>Tracheophyta</taxon>
        <taxon>Spermatophyta</taxon>
        <taxon>Magnoliopsida</taxon>
        <taxon>Liliopsida</taxon>
        <taxon>Araceae</taxon>
        <taxon>Pothoideae</taxon>
        <taxon>Potheae</taxon>
        <taxon>Anthurium</taxon>
    </lineage>
</organism>
<feature type="compositionally biased region" description="Polar residues" evidence="1">
    <location>
        <begin position="1"/>
        <end position="11"/>
    </location>
</feature>
<accession>A0A1D1YZH2</accession>
<evidence type="ECO:0000256" key="1">
    <source>
        <dbReference type="SAM" id="MobiDB-lite"/>
    </source>
</evidence>
<sequence length="140" mass="15482">MLLEDSWSSSGYGPDGGRGRTEVHQPEAFGRLSPDGHHELRMAVGTVHSLCFQGCGGFHAISFLARKKTDLFGDSVLCHVELCHRWNVNLDGLPQLRASSRVYTNVSKTGSTRSNWNWIPSQSGLDMKPASELNHSNWTT</sequence>
<proteinExistence type="predicted"/>
<protein>
    <submittedName>
        <fullName evidence="2">Homocitrate synthase</fullName>
    </submittedName>
</protein>